<feature type="signal peptide" evidence="12">
    <location>
        <begin position="1"/>
        <end position="21"/>
    </location>
</feature>
<feature type="domain" description="PPIase FKBP-type" evidence="13">
    <location>
        <begin position="50"/>
        <end position="138"/>
    </location>
</feature>
<dbReference type="EMBL" id="OU963862">
    <property type="protein sequence ID" value="CAH0380654.1"/>
    <property type="molecule type" value="Genomic_DNA"/>
</dbReference>
<dbReference type="GO" id="GO:0005509">
    <property type="term" value="F:calcium ion binding"/>
    <property type="evidence" value="ECO:0007669"/>
    <property type="project" value="InterPro"/>
</dbReference>
<evidence type="ECO:0000313" key="17">
    <source>
        <dbReference type="Proteomes" id="UP001152759"/>
    </source>
</evidence>
<dbReference type="InterPro" id="IPR001179">
    <property type="entry name" value="PPIase_FKBP_dom"/>
</dbReference>
<dbReference type="SUPFAM" id="SSF47473">
    <property type="entry name" value="EF-hand"/>
    <property type="match status" value="1"/>
</dbReference>
<dbReference type="Gene3D" id="1.10.238.10">
    <property type="entry name" value="EF-hand"/>
    <property type="match status" value="1"/>
</dbReference>
<evidence type="ECO:0000256" key="5">
    <source>
        <dbReference type="ARBA" id="ARBA00022824"/>
    </source>
</evidence>
<comment type="catalytic activity">
    <reaction evidence="1 10">
        <text>[protein]-peptidylproline (omega=180) = [protein]-peptidylproline (omega=0)</text>
        <dbReference type="Rhea" id="RHEA:16237"/>
        <dbReference type="Rhea" id="RHEA-COMP:10747"/>
        <dbReference type="Rhea" id="RHEA-COMP:10748"/>
        <dbReference type="ChEBI" id="CHEBI:83833"/>
        <dbReference type="ChEBI" id="CHEBI:83834"/>
        <dbReference type="EC" id="5.2.1.8"/>
    </reaction>
</comment>
<dbReference type="EC" id="5.2.1.8" evidence="2 10"/>
<evidence type="ECO:0000256" key="8">
    <source>
        <dbReference type="ARBA" id="ARBA00023180"/>
    </source>
</evidence>
<evidence type="ECO:0000256" key="2">
    <source>
        <dbReference type="ARBA" id="ARBA00013194"/>
    </source>
</evidence>
<keyword evidence="8" id="KW-0325">Glycoprotein</keyword>
<evidence type="ECO:0000259" key="13">
    <source>
        <dbReference type="PROSITE" id="PS50059"/>
    </source>
</evidence>
<evidence type="ECO:0000256" key="7">
    <source>
        <dbReference type="ARBA" id="ARBA00023110"/>
    </source>
</evidence>
<sequence>MFPTLVCYLFALAVLLTVVAAESKISETPDGLKIEHLFTPEVCTQKSKSGDMLTMHYTGTLQDGTKFDSSLDREKPFTFQLGVGQVIKGWDQGLTDMCVGEKRKLTIPPAMAYGDRGAGNVIPGGATLTFEVELINIGDQAPTTNVFKEIDMDADKQLSRDEVSEYLKKQMVAAEGAEGGEDVKQMLEEHDKLVEEIFQHEDKDKNGYISHDEFSGPKHDEL</sequence>
<accession>A0A5J6KA92</accession>
<dbReference type="CDD" id="cd00051">
    <property type="entry name" value="EFh"/>
    <property type="match status" value="1"/>
</dbReference>
<reference evidence="15" key="2">
    <citation type="submission" date="2021-12" db="EMBL/GenBank/DDBJ databases">
        <authorList>
            <person name="King R."/>
        </authorList>
    </citation>
    <scope>NUCLEOTIDE SEQUENCE</scope>
</reference>
<keyword evidence="5" id="KW-0256">Endoplasmic reticulum</keyword>
<evidence type="ECO:0000256" key="10">
    <source>
        <dbReference type="PROSITE-ProRule" id="PRU00277"/>
    </source>
</evidence>
<name>A0A5J6KA92_BEMTA</name>
<feature type="domain" description="EF-hand" evidence="14">
    <location>
        <begin position="138"/>
        <end position="173"/>
    </location>
</feature>
<dbReference type="Proteomes" id="UP001152759">
    <property type="component" value="Chromosome 1"/>
</dbReference>
<keyword evidence="4" id="KW-0677">Repeat</keyword>
<dbReference type="AlphaFoldDB" id="A0A5J6KA92"/>
<dbReference type="KEGG" id="btab:109038911"/>
<dbReference type="InterPro" id="IPR002048">
    <property type="entry name" value="EF_hand_dom"/>
</dbReference>
<evidence type="ECO:0000256" key="4">
    <source>
        <dbReference type="ARBA" id="ARBA00022737"/>
    </source>
</evidence>
<keyword evidence="17" id="KW-1185">Reference proteome</keyword>
<evidence type="ECO:0000259" key="14">
    <source>
        <dbReference type="PROSITE" id="PS50222"/>
    </source>
</evidence>
<dbReference type="InterPro" id="IPR018247">
    <property type="entry name" value="EF_Hand_1_Ca_BS"/>
</dbReference>
<evidence type="ECO:0000256" key="9">
    <source>
        <dbReference type="ARBA" id="ARBA00023235"/>
    </source>
</evidence>
<dbReference type="Pfam" id="PF13499">
    <property type="entry name" value="EF-hand_7"/>
    <property type="match status" value="1"/>
</dbReference>
<evidence type="ECO:0000256" key="11">
    <source>
        <dbReference type="SAM" id="MobiDB-lite"/>
    </source>
</evidence>
<proteinExistence type="evidence at transcript level"/>
<dbReference type="InterPro" id="IPR046357">
    <property type="entry name" value="PPIase_dom_sf"/>
</dbReference>
<keyword evidence="6" id="KW-0106">Calcium</keyword>
<gene>
    <name evidence="15" type="ORF">BEMITA_LOCUS383</name>
</gene>
<evidence type="ECO:0000256" key="1">
    <source>
        <dbReference type="ARBA" id="ARBA00000971"/>
    </source>
</evidence>
<dbReference type="PANTHER" id="PTHR46222">
    <property type="entry name" value="PEPTIDYL-PROLYL CIS-TRANS ISOMERASE FKBP7/14"/>
    <property type="match status" value="1"/>
</dbReference>
<evidence type="ECO:0000256" key="3">
    <source>
        <dbReference type="ARBA" id="ARBA00022729"/>
    </source>
</evidence>
<dbReference type="GO" id="GO:0005783">
    <property type="term" value="C:endoplasmic reticulum"/>
    <property type="evidence" value="ECO:0007669"/>
    <property type="project" value="UniProtKB-ARBA"/>
</dbReference>
<evidence type="ECO:0000313" key="15">
    <source>
        <dbReference type="EMBL" id="CAH0380654.1"/>
    </source>
</evidence>
<dbReference type="Pfam" id="PF00254">
    <property type="entry name" value="FKBP_C"/>
    <property type="match status" value="1"/>
</dbReference>
<dbReference type="PROSITE" id="PS50222">
    <property type="entry name" value="EF_HAND_2"/>
    <property type="match status" value="2"/>
</dbReference>
<feature type="region of interest" description="Disordered" evidence="11">
    <location>
        <begin position="197"/>
        <end position="222"/>
    </location>
</feature>
<keyword evidence="3 12" id="KW-0732">Signal</keyword>
<dbReference type="EMBL" id="MN199308">
    <property type="protein sequence ID" value="QEV82588.1"/>
    <property type="molecule type" value="mRNA"/>
</dbReference>
<dbReference type="FunFam" id="3.10.50.40:FF:000006">
    <property type="entry name" value="Peptidyl-prolyl cis-trans isomerase"/>
    <property type="match status" value="1"/>
</dbReference>
<protein>
    <recommendedName>
        <fullName evidence="2 10">peptidylprolyl isomerase</fullName>
        <ecNumber evidence="2 10">5.2.1.8</ecNumber>
    </recommendedName>
</protein>
<organism evidence="16">
    <name type="scientific">Bemisia tabaci</name>
    <name type="common">Sweetpotato whitefly</name>
    <name type="synonym">Aleurodes tabaci</name>
    <dbReference type="NCBI Taxonomy" id="7038"/>
    <lineage>
        <taxon>Eukaryota</taxon>
        <taxon>Metazoa</taxon>
        <taxon>Ecdysozoa</taxon>
        <taxon>Arthropoda</taxon>
        <taxon>Hexapoda</taxon>
        <taxon>Insecta</taxon>
        <taxon>Pterygota</taxon>
        <taxon>Neoptera</taxon>
        <taxon>Paraneoptera</taxon>
        <taxon>Hemiptera</taxon>
        <taxon>Sternorrhyncha</taxon>
        <taxon>Aleyrodoidea</taxon>
        <taxon>Aleyrodidae</taxon>
        <taxon>Aleyrodinae</taxon>
        <taxon>Bemisia</taxon>
    </lineage>
</organism>
<dbReference type="PROSITE" id="PS00018">
    <property type="entry name" value="EF_HAND_1"/>
    <property type="match status" value="2"/>
</dbReference>
<dbReference type="Gene3D" id="3.10.50.40">
    <property type="match status" value="1"/>
</dbReference>
<reference evidence="16" key="1">
    <citation type="submission" date="2019-07" db="EMBL/GenBank/DDBJ databases">
        <authorList>
            <person name="Su Q."/>
            <person name="Li S."/>
            <person name="Peng Z."/>
            <person name="Zhang Y."/>
        </authorList>
    </citation>
    <scope>NUCLEOTIDE SEQUENCE</scope>
    <source>
        <strain evidence="16">MED</strain>
    </source>
</reference>
<dbReference type="PANTHER" id="PTHR46222:SF3">
    <property type="entry name" value="PEPTIDYLPROLYL ISOMERASE"/>
    <property type="match status" value="1"/>
</dbReference>
<dbReference type="SUPFAM" id="SSF54534">
    <property type="entry name" value="FKBP-like"/>
    <property type="match status" value="1"/>
</dbReference>
<dbReference type="PROSITE" id="PS50059">
    <property type="entry name" value="FKBP_PPIASE"/>
    <property type="match status" value="1"/>
</dbReference>
<keyword evidence="9 10" id="KW-0413">Isomerase</keyword>
<feature type="chain" id="PRO_5040602609" description="peptidylprolyl isomerase" evidence="12">
    <location>
        <begin position="22"/>
        <end position="222"/>
    </location>
</feature>
<keyword evidence="7 10" id="KW-0697">Rotamase</keyword>
<evidence type="ECO:0000256" key="12">
    <source>
        <dbReference type="SAM" id="SignalP"/>
    </source>
</evidence>
<evidence type="ECO:0000313" key="16">
    <source>
        <dbReference type="EMBL" id="QEV82588.1"/>
    </source>
</evidence>
<dbReference type="GO" id="GO:0003755">
    <property type="term" value="F:peptidyl-prolyl cis-trans isomerase activity"/>
    <property type="evidence" value="ECO:0007669"/>
    <property type="project" value="UniProtKB-KW"/>
</dbReference>
<dbReference type="InterPro" id="IPR011992">
    <property type="entry name" value="EF-hand-dom_pair"/>
</dbReference>
<feature type="domain" description="EF-hand" evidence="14">
    <location>
        <begin position="189"/>
        <end position="222"/>
    </location>
</feature>
<dbReference type="InterPro" id="IPR052273">
    <property type="entry name" value="PPIase_FKBP"/>
</dbReference>
<evidence type="ECO:0000256" key="6">
    <source>
        <dbReference type="ARBA" id="ARBA00022837"/>
    </source>
</evidence>